<dbReference type="SUPFAM" id="SSF48452">
    <property type="entry name" value="TPR-like"/>
    <property type="match status" value="1"/>
</dbReference>
<dbReference type="PANTHER" id="PTHR28142:SF1">
    <property type="entry name" value="MITOCHONDRIAL INNER MEMBRANE I-AAA PROTEASE SUPERCOMPLEX SUBUNIT MGR3-RELATED"/>
    <property type="match status" value="1"/>
</dbReference>
<keyword evidence="2" id="KW-0732">Signal</keyword>
<sequence>MLLRSATRLALARRTLAVPPICAHGPATQLQQQQKSAVLHCVPLLGRSIFTSRRVGWTNRAEWLTPVALVSSVAVAATLAFVGYGMFFGPGSLYPAPVRKLLREGGMSYMRPADKQDLPKAVECYSQALDLLDQLGASDPKHAPDAPHVTGLVARIAAVYTAMGDLDGAIRAYTDLLRRILGDAGMSDARTQVAQLLDRDLPADKRQNILRALGSANMLAEAHEARAARSKRRSILLADPDVEAGDVKEASRWYQWCLQVVMLTYQNHFNHLQLEKGQPLVNTPSFDPSTLPGYFSLEVVSSLFYNAATFFAGHGQFEYAVPLLQRGLDLLRRGTDGKEAGVCRSSVLMSHLANAAVLTGDLPAAERWAIEGLALAKQFPANTDCRCSYAALAYNLGAVYEAAGKNESARVQYRQTIEVARAIDDAGAEALATTALDRLAR</sequence>
<evidence type="ECO:0000256" key="1">
    <source>
        <dbReference type="SAM" id="Phobius"/>
    </source>
</evidence>
<organism evidence="3 4">
    <name type="scientific">Coemansia thaxteri</name>
    <dbReference type="NCBI Taxonomy" id="2663907"/>
    <lineage>
        <taxon>Eukaryota</taxon>
        <taxon>Fungi</taxon>
        <taxon>Fungi incertae sedis</taxon>
        <taxon>Zoopagomycota</taxon>
        <taxon>Kickxellomycotina</taxon>
        <taxon>Kickxellomycetes</taxon>
        <taxon>Kickxellales</taxon>
        <taxon>Kickxellaceae</taxon>
        <taxon>Coemansia</taxon>
    </lineage>
</organism>
<dbReference type="SMART" id="SM00028">
    <property type="entry name" value="TPR"/>
    <property type="match status" value="4"/>
</dbReference>
<keyword evidence="4" id="KW-1185">Reference proteome</keyword>
<dbReference type="EMBL" id="JANBQF010000035">
    <property type="protein sequence ID" value="KAJ2007133.1"/>
    <property type="molecule type" value="Genomic_DNA"/>
</dbReference>
<name>A0A9W8BFQ7_9FUNG</name>
<dbReference type="GO" id="GO:0031942">
    <property type="term" value="C:i-AAA complex"/>
    <property type="evidence" value="ECO:0007669"/>
    <property type="project" value="TreeGrafter"/>
</dbReference>
<keyword evidence="1" id="KW-1133">Transmembrane helix</keyword>
<gene>
    <name evidence="3" type="ORF">H4R26_000952</name>
</gene>
<feature type="chain" id="PRO_5040796714" evidence="2">
    <location>
        <begin position="18"/>
        <end position="441"/>
    </location>
</feature>
<dbReference type="InterPro" id="IPR011990">
    <property type="entry name" value="TPR-like_helical_dom_sf"/>
</dbReference>
<accession>A0A9W8BFQ7</accession>
<dbReference type="OrthoDB" id="10050400at2759"/>
<dbReference type="AlphaFoldDB" id="A0A9W8BFQ7"/>
<feature type="signal peptide" evidence="2">
    <location>
        <begin position="1"/>
        <end position="17"/>
    </location>
</feature>
<reference evidence="3" key="1">
    <citation type="submission" date="2022-07" db="EMBL/GenBank/DDBJ databases">
        <title>Phylogenomic reconstructions and comparative analyses of Kickxellomycotina fungi.</title>
        <authorList>
            <person name="Reynolds N.K."/>
            <person name="Stajich J.E."/>
            <person name="Barry K."/>
            <person name="Grigoriev I.V."/>
            <person name="Crous P."/>
            <person name="Smith M.E."/>
        </authorList>
    </citation>
    <scope>NUCLEOTIDE SEQUENCE</scope>
    <source>
        <strain evidence="3">IMI 214461</strain>
    </source>
</reference>
<proteinExistence type="predicted"/>
<dbReference type="GO" id="GO:0051787">
    <property type="term" value="F:misfolded protein binding"/>
    <property type="evidence" value="ECO:0007669"/>
    <property type="project" value="TreeGrafter"/>
</dbReference>
<dbReference type="InterPro" id="IPR040201">
    <property type="entry name" value="Mrg3-like"/>
</dbReference>
<dbReference type="GO" id="GO:0006515">
    <property type="term" value="P:protein quality control for misfolded or incompletely synthesized proteins"/>
    <property type="evidence" value="ECO:0007669"/>
    <property type="project" value="TreeGrafter"/>
</dbReference>
<evidence type="ECO:0000313" key="3">
    <source>
        <dbReference type="EMBL" id="KAJ2007133.1"/>
    </source>
</evidence>
<dbReference type="InterPro" id="IPR019734">
    <property type="entry name" value="TPR_rpt"/>
</dbReference>
<dbReference type="PANTHER" id="PTHR28142">
    <property type="entry name" value="MITOCHONDRIAL INNER MEMBRANE I-AAA PROTEASE SUPERCOMPLEX SUBUNIT MGR3-RELATED"/>
    <property type="match status" value="1"/>
</dbReference>
<protein>
    <submittedName>
        <fullName evidence="3">Uncharacterized protein</fullName>
    </submittedName>
</protein>
<feature type="transmembrane region" description="Helical" evidence="1">
    <location>
        <begin position="63"/>
        <end position="87"/>
    </location>
</feature>
<evidence type="ECO:0000256" key="2">
    <source>
        <dbReference type="SAM" id="SignalP"/>
    </source>
</evidence>
<keyword evidence="1" id="KW-0812">Transmembrane</keyword>
<comment type="caution">
    <text evidence="3">The sequence shown here is derived from an EMBL/GenBank/DDBJ whole genome shotgun (WGS) entry which is preliminary data.</text>
</comment>
<evidence type="ECO:0000313" key="4">
    <source>
        <dbReference type="Proteomes" id="UP001150907"/>
    </source>
</evidence>
<dbReference type="Proteomes" id="UP001150907">
    <property type="component" value="Unassembled WGS sequence"/>
</dbReference>
<keyword evidence="1" id="KW-0472">Membrane</keyword>
<dbReference type="Gene3D" id="1.25.40.10">
    <property type="entry name" value="Tetratricopeptide repeat domain"/>
    <property type="match status" value="2"/>
</dbReference>